<sequence length="131" mass="15219">MDSQSPSYADIEKPNFSESKSKSPSSNKKLDCCGYLFSNFSKLKSKSRYSNKKLDCEGRACVECGHCRDWHWRPDGNEKDYTKRGDATCTSDGFSRGFRRYDYYHFIYSVSYFDGIDVIDNRLCQCDDNRS</sequence>
<accession>A0A814XSR5</accession>
<evidence type="ECO:0000256" key="1">
    <source>
        <dbReference type="SAM" id="MobiDB-lite"/>
    </source>
</evidence>
<evidence type="ECO:0000313" key="2">
    <source>
        <dbReference type="EMBL" id="CAF0826239.1"/>
    </source>
</evidence>
<feature type="compositionally biased region" description="Basic and acidic residues" evidence="1">
    <location>
        <begin position="10"/>
        <end position="21"/>
    </location>
</feature>
<dbReference type="EMBL" id="CAJNOK010001712">
    <property type="protein sequence ID" value="CAF0826239.1"/>
    <property type="molecule type" value="Genomic_DNA"/>
</dbReference>
<protein>
    <submittedName>
        <fullName evidence="3">Uncharacterized protein</fullName>
    </submittedName>
</protein>
<dbReference type="OrthoDB" id="10014968at2759"/>
<reference evidence="3" key="1">
    <citation type="submission" date="2021-02" db="EMBL/GenBank/DDBJ databases">
        <authorList>
            <person name="Nowell W R."/>
        </authorList>
    </citation>
    <scope>NUCLEOTIDE SEQUENCE</scope>
</reference>
<evidence type="ECO:0000313" key="6">
    <source>
        <dbReference type="Proteomes" id="UP000663829"/>
    </source>
</evidence>
<evidence type="ECO:0000313" key="4">
    <source>
        <dbReference type="EMBL" id="CAF3610752.1"/>
    </source>
</evidence>
<dbReference type="EMBL" id="CAJOBC010009269">
    <property type="protein sequence ID" value="CAF3983544.1"/>
    <property type="molecule type" value="Genomic_DNA"/>
</dbReference>
<dbReference type="Proteomes" id="UP000663829">
    <property type="component" value="Unassembled WGS sequence"/>
</dbReference>
<dbReference type="Proteomes" id="UP000681722">
    <property type="component" value="Unassembled WGS sequence"/>
</dbReference>
<dbReference type="EMBL" id="CAJOBA010001712">
    <property type="protein sequence ID" value="CAF3610752.1"/>
    <property type="molecule type" value="Genomic_DNA"/>
</dbReference>
<feature type="region of interest" description="Disordered" evidence="1">
    <location>
        <begin position="1"/>
        <end position="29"/>
    </location>
</feature>
<evidence type="ECO:0000313" key="5">
    <source>
        <dbReference type="EMBL" id="CAF3983544.1"/>
    </source>
</evidence>
<gene>
    <name evidence="3" type="ORF">GPM918_LOCUS24641</name>
    <name evidence="2" type="ORF">OVA965_LOCUS5911</name>
    <name evidence="5" type="ORF">SRO942_LOCUS24644</name>
    <name evidence="4" type="ORF">TMI583_LOCUS5908</name>
</gene>
<proteinExistence type="predicted"/>
<dbReference type="EMBL" id="CAJNOQ010009266">
    <property type="protein sequence ID" value="CAF1220049.1"/>
    <property type="molecule type" value="Genomic_DNA"/>
</dbReference>
<dbReference type="AlphaFoldDB" id="A0A814XSR5"/>
<dbReference type="Proteomes" id="UP000677228">
    <property type="component" value="Unassembled WGS sequence"/>
</dbReference>
<organism evidence="3 6">
    <name type="scientific">Didymodactylos carnosus</name>
    <dbReference type="NCBI Taxonomy" id="1234261"/>
    <lineage>
        <taxon>Eukaryota</taxon>
        <taxon>Metazoa</taxon>
        <taxon>Spiralia</taxon>
        <taxon>Gnathifera</taxon>
        <taxon>Rotifera</taxon>
        <taxon>Eurotatoria</taxon>
        <taxon>Bdelloidea</taxon>
        <taxon>Philodinida</taxon>
        <taxon>Philodinidae</taxon>
        <taxon>Didymodactylos</taxon>
    </lineage>
</organism>
<keyword evidence="6" id="KW-1185">Reference proteome</keyword>
<dbReference type="Proteomes" id="UP000682733">
    <property type="component" value="Unassembled WGS sequence"/>
</dbReference>
<comment type="caution">
    <text evidence="3">The sequence shown here is derived from an EMBL/GenBank/DDBJ whole genome shotgun (WGS) entry which is preliminary data.</text>
</comment>
<name>A0A814XSR5_9BILA</name>
<evidence type="ECO:0000313" key="3">
    <source>
        <dbReference type="EMBL" id="CAF1220049.1"/>
    </source>
</evidence>